<dbReference type="CDD" id="cd04301">
    <property type="entry name" value="NAT_SF"/>
    <property type="match status" value="1"/>
</dbReference>
<evidence type="ECO:0000313" key="4">
    <source>
        <dbReference type="EMBL" id="OZI56653.1"/>
    </source>
</evidence>
<dbReference type="InterPro" id="IPR000182">
    <property type="entry name" value="GNAT_dom"/>
</dbReference>
<dbReference type="SUPFAM" id="SSF55729">
    <property type="entry name" value="Acyl-CoA N-acyltransferases (Nat)"/>
    <property type="match status" value="1"/>
</dbReference>
<comment type="caution">
    <text evidence="4">The sequence shown here is derived from an EMBL/GenBank/DDBJ whole genome shotgun (WGS) entry which is preliminary data.</text>
</comment>
<accession>A0A261U723</accession>
<organism evidence="4 5">
    <name type="scientific">Bordetella genomosp. 4</name>
    <dbReference type="NCBI Taxonomy" id="463044"/>
    <lineage>
        <taxon>Bacteria</taxon>
        <taxon>Pseudomonadati</taxon>
        <taxon>Pseudomonadota</taxon>
        <taxon>Betaproteobacteria</taxon>
        <taxon>Burkholderiales</taxon>
        <taxon>Alcaligenaceae</taxon>
        <taxon>Bordetella</taxon>
    </lineage>
</organism>
<sequence length="150" mass="16585">MNISLESPNQPGVLKLIEDLDAFQIPLYPAESHHGVDIATLSQPNVLFAVVRDENNIPIACGAILLTANYGELKRFYAVPSHRGKGIAQELLSFLEEQAGIKGCTNFVLETGNLQPAALAFYARCGYERCEPFGEYVDDPNSIFMHKMVR</sequence>
<gene>
    <name evidence="4" type="ORF">CAL20_14700</name>
</gene>
<name>A0A261U723_9BORD</name>
<dbReference type="Pfam" id="PF00583">
    <property type="entry name" value="Acetyltransf_1"/>
    <property type="match status" value="1"/>
</dbReference>
<keyword evidence="5" id="KW-1185">Reference proteome</keyword>
<evidence type="ECO:0000259" key="3">
    <source>
        <dbReference type="PROSITE" id="PS51186"/>
    </source>
</evidence>
<keyword evidence="2" id="KW-0012">Acyltransferase</keyword>
<dbReference type="PANTHER" id="PTHR43877:SF2">
    <property type="entry name" value="AMINOALKYLPHOSPHONATE N-ACETYLTRANSFERASE-RELATED"/>
    <property type="match status" value="1"/>
</dbReference>
<reference evidence="4 5" key="1">
    <citation type="submission" date="2017-05" db="EMBL/GenBank/DDBJ databases">
        <title>Complete and WGS of Bordetella genogroups.</title>
        <authorList>
            <person name="Spilker T."/>
            <person name="LiPuma J."/>
        </authorList>
    </citation>
    <scope>NUCLEOTIDE SEQUENCE [LARGE SCALE GENOMIC DNA]</scope>
    <source>
        <strain evidence="4 5">AU9919</strain>
    </source>
</reference>
<dbReference type="Proteomes" id="UP000216885">
    <property type="component" value="Unassembled WGS sequence"/>
</dbReference>
<dbReference type="Gene3D" id="3.40.630.30">
    <property type="match status" value="1"/>
</dbReference>
<dbReference type="RefSeq" id="WP_094838205.1">
    <property type="nucleotide sequence ID" value="NZ_NEVQ01000013.1"/>
</dbReference>
<evidence type="ECO:0000256" key="2">
    <source>
        <dbReference type="ARBA" id="ARBA00023315"/>
    </source>
</evidence>
<dbReference type="GO" id="GO:0016747">
    <property type="term" value="F:acyltransferase activity, transferring groups other than amino-acyl groups"/>
    <property type="evidence" value="ECO:0007669"/>
    <property type="project" value="InterPro"/>
</dbReference>
<dbReference type="InterPro" id="IPR016181">
    <property type="entry name" value="Acyl_CoA_acyltransferase"/>
</dbReference>
<evidence type="ECO:0000256" key="1">
    <source>
        <dbReference type="ARBA" id="ARBA00022679"/>
    </source>
</evidence>
<dbReference type="AlphaFoldDB" id="A0A261U723"/>
<dbReference type="InterPro" id="IPR050832">
    <property type="entry name" value="Bact_Acetyltransf"/>
</dbReference>
<protein>
    <submittedName>
        <fullName evidence="4">GNAT family N-acetyltransferase</fullName>
    </submittedName>
</protein>
<feature type="domain" description="N-acetyltransferase" evidence="3">
    <location>
        <begin position="1"/>
        <end position="150"/>
    </location>
</feature>
<proteinExistence type="predicted"/>
<dbReference type="EMBL" id="NEVQ01000013">
    <property type="protein sequence ID" value="OZI56653.1"/>
    <property type="molecule type" value="Genomic_DNA"/>
</dbReference>
<dbReference type="PANTHER" id="PTHR43877">
    <property type="entry name" value="AMINOALKYLPHOSPHONATE N-ACETYLTRANSFERASE-RELATED-RELATED"/>
    <property type="match status" value="1"/>
</dbReference>
<keyword evidence="1 4" id="KW-0808">Transferase</keyword>
<dbReference type="PROSITE" id="PS51186">
    <property type="entry name" value="GNAT"/>
    <property type="match status" value="1"/>
</dbReference>
<evidence type="ECO:0000313" key="5">
    <source>
        <dbReference type="Proteomes" id="UP000216885"/>
    </source>
</evidence>